<keyword evidence="4" id="KW-1185">Reference proteome</keyword>
<dbReference type="InterPro" id="IPR027417">
    <property type="entry name" value="P-loop_NTPase"/>
</dbReference>
<name>A0A2S6GTP1_9PSEU</name>
<proteinExistence type="predicted"/>
<dbReference type="SUPFAM" id="SSF52540">
    <property type="entry name" value="P-loop containing nucleoside triphosphate hydrolases"/>
    <property type="match status" value="1"/>
</dbReference>
<evidence type="ECO:0000313" key="3">
    <source>
        <dbReference type="EMBL" id="PPK68574.1"/>
    </source>
</evidence>
<feature type="domain" description="Novel STAND NTPase 1" evidence="2">
    <location>
        <begin position="129"/>
        <end position="305"/>
    </location>
</feature>
<evidence type="ECO:0000256" key="1">
    <source>
        <dbReference type="SAM" id="MobiDB-lite"/>
    </source>
</evidence>
<feature type="region of interest" description="Disordered" evidence="1">
    <location>
        <begin position="301"/>
        <end position="377"/>
    </location>
</feature>
<evidence type="ECO:0000313" key="4">
    <source>
        <dbReference type="Proteomes" id="UP000239203"/>
    </source>
</evidence>
<dbReference type="Proteomes" id="UP000239203">
    <property type="component" value="Unassembled WGS sequence"/>
</dbReference>
<dbReference type="InterPro" id="IPR049052">
    <property type="entry name" value="nSTAND1"/>
</dbReference>
<feature type="compositionally biased region" description="Low complexity" evidence="1">
    <location>
        <begin position="315"/>
        <end position="327"/>
    </location>
</feature>
<reference evidence="3 4" key="1">
    <citation type="submission" date="2018-02" db="EMBL/GenBank/DDBJ databases">
        <title>Genomic Encyclopedia of Archaeal and Bacterial Type Strains, Phase II (KMG-II): from individual species to whole genera.</title>
        <authorList>
            <person name="Goeker M."/>
        </authorList>
    </citation>
    <scope>NUCLEOTIDE SEQUENCE [LARGE SCALE GENOMIC DNA]</scope>
    <source>
        <strain evidence="3 4">YU 961-1</strain>
    </source>
</reference>
<dbReference type="Pfam" id="PF20703">
    <property type="entry name" value="nSTAND1"/>
    <property type="match status" value="1"/>
</dbReference>
<comment type="caution">
    <text evidence="3">The sequence shown here is derived from an EMBL/GenBank/DDBJ whole genome shotgun (WGS) entry which is preliminary data.</text>
</comment>
<organism evidence="3 4">
    <name type="scientific">Actinokineospora auranticolor</name>
    <dbReference type="NCBI Taxonomy" id="155976"/>
    <lineage>
        <taxon>Bacteria</taxon>
        <taxon>Bacillati</taxon>
        <taxon>Actinomycetota</taxon>
        <taxon>Actinomycetes</taxon>
        <taxon>Pseudonocardiales</taxon>
        <taxon>Pseudonocardiaceae</taxon>
        <taxon>Actinokineospora</taxon>
    </lineage>
</organism>
<protein>
    <recommendedName>
        <fullName evidence="2">Novel STAND NTPase 1 domain-containing protein</fullName>
    </recommendedName>
</protein>
<accession>A0A2S6GTP1</accession>
<dbReference type="EMBL" id="PTIX01000005">
    <property type="protein sequence ID" value="PPK68574.1"/>
    <property type="molecule type" value="Genomic_DNA"/>
</dbReference>
<evidence type="ECO:0000259" key="2">
    <source>
        <dbReference type="Pfam" id="PF20703"/>
    </source>
</evidence>
<sequence length="377" mass="39634">MVVLDCCHAGRAGNAVAAVTAEAARSAGSYLLAAVGGSERAWAPPGEPRTWFTGGLVALLRDGDPTGPPWITLHHAWRHLDRAAQLCSPPLPRPRRFAAGNADGLVLAPNPGYERGQAEAEPPADVPCPYRGLEPFTPDDAADFLGRADTTGELTDRVAAGSGPVVVIGASGSGKTSLLNAGLDPALRERGVGVVRMTPGARPTETWADLERPDDAVLVVDQFEELFTACDDDAERRPFVDLVSESTAPVVLAVRADFYPHCLAYPALRQALTTGQFPLGPLGLDELRQVIEEPAARVGLGLEAGRSRPPPRRSTPPSATTRTPRGRCSCAWCASASTPTTHGARSPGTRSPPDANPPKSRPCAGCGTRSRDRTRAS</sequence>
<gene>
    <name evidence="3" type="ORF">CLV40_105303</name>
</gene>
<dbReference type="AlphaFoldDB" id="A0A2S6GTP1"/>